<evidence type="ECO:0000313" key="1">
    <source>
        <dbReference type="EMBL" id="OAY58413.1"/>
    </source>
</evidence>
<sequence length="39" mass="4500">MVKLDSRFQVIVEDMGANYKSEHQPYENLQGKVTTTTQL</sequence>
<proteinExistence type="predicted"/>
<organism evidence="1">
    <name type="scientific">Manihot esculenta</name>
    <name type="common">Cassava</name>
    <name type="synonym">Jatropha manihot</name>
    <dbReference type="NCBI Taxonomy" id="3983"/>
    <lineage>
        <taxon>Eukaryota</taxon>
        <taxon>Viridiplantae</taxon>
        <taxon>Streptophyta</taxon>
        <taxon>Embryophyta</taxon>
        <taxon>Tracheophyta</taxon>
        <taxon>Spermatophyta</taxon>
        <taxon>Magnoliopsida</taxon>
        <taxon>eudicotyledons</taxon>
        <taxon>Gunneridae</taxon>
        <taxon>Pentapetalae</taxon>
        <taxon>rosids</taxon>
        <taxon>fabids</taxon>
        <taxon>Malpighiales</taxon>
        <taxon>Euphorbiaceae</taxon>
        <taxon>Crotonoideae</taxon>
        <taxon>Manihoteae</taxon>
        <taxon>Manihot</taxon>
    </lineage>
</organism>
<gene>
    <name evidence="1" type="ORF">MANES_02G176000</name>
</gene>
<dbReference type="EMBL" id="CM004388">
    <property type="protein sequence ID" value="OAY58413.1"/>
    <property type="molecule type" value="Genomic_DNA"/>
</dbReference>
<reference evidence="1" key="1">
    <citation type="submission" date="2016-02" db="EMBL/GenBank/DDBJ databases">
        <title>WGS assembly of Manihot esculenta.</title>
        <authorList>
            <person name="Bredeson J.V."/>
            <person name="Prochnik S.E."/>
            <person name="Lyons J.B."/>
            <person name="Schmutz J."/>
            <person name="Grimwood J."/>
            <person name="Vrebalov J."/>
            <person name="Bart R.S."/>
            <person name="Amuge T."/>
            <person name="Ferguson M.E."/>
            <person name="Green R."/>
            <person name="Putnam N."/>
            <person name="Stites J."/>
            <person name="Rounsley S."/>
            <person name="Rokhsar D.S."/>
        </authorList>
    </citation>
    <scope>NUCLEOTIDE SEQUENCE [LARGE SCALE GENOMIC DNA]</scope>
    <source>
        <tissue evidence="1">Leaf</tissue>
    </source>
</reference>
<dbReference type="AlphaFoldDB" id="A0A2C9WEW0"/>
<protein>
    <submittedName>
        <fullName evidence="1">Uncharacterized protein</fullName>
    </submittedName>
</protein>
<accession>A0A2C9WEW0</accession>
<name>A0A2C9WEW0_MANES</name>